<gene>
    <name evidence="1" type="ORF">LOK49_LG04G00556</name>
</gene>
<dbReference type="Proteomes" id="UP001060215">
    <property type="component" value="Chromosome 2"/>
</dbReference>
<comment type="caution">
    <text evidence="1">The sequence shown here is derived from an EMBL/GenBank/DDBJ whole genome shotgun (WGS) entry which is preliminary data.</text>
</comment>
<sequence length="329" mass="37368">MDIFLKLGPHEYGHFEEFIKNETIRVSSMITSPLLVQPIGRVVWIPPPVDWIKINSDASFITIGGTVYASAGVVFRDHLGMIKAMHAIPLRGVRDSYEAELKAARCSLLLAQQYGFTKILIQLDNLLIVKAINGGELPIEYYDLYRTLPLKEFKSYVFDYIPREGNQAANFLATRARIWMVHPSLKTTTAIDRVFQIARDVYGKKDMAMTTYFRLKEQIADFVQDGSDPYVQESSSAISSTSFPGPVSVGIIPLQGDFENEETSSYVQEYKIDITRIMRGEDNRTTVMIHNIPKRCTYKLLEDVIGVRYKGGYDFIKLPFDFQASDFSP</sequence>
<evidence type="ECO:0000313" key="1">
    <source>
        <dbReference type="EMBL" id="KAI8018926.1"/>
    </source>
</evidence>
<accession>A0ACC0I3U5</accession>
<dbReference type="EMBL" id="CM045759">
    <property type="protein sequence ID" value="KAI8018926.1"/>
    <property type="molecule type" value="Genomic_DNA"/>
</dbReference>
<name>A0ACC0I3U5_9ERIC</name>
<keyword evidence="2" id="KW-1185">Reference proteome</keyword>
<organism evidence="1 2">
    <name type="scientific">Camellia lanceoleosa</name>
    <dbReference type="NCBI Taxonomy" id="1840588"/>
    <lineage>
        <taxon>Eukaryota</taxon>
        <taxon>Viridiplantae</taxon>
        <taxon>Streptophyta</taxon>
        <taxon>Embryophyta</taxon>
        <taxon>Tracheophyta</taxon>
        <taxon>Spermatophyta</taxon>
        <taxon>Magnoliopsida</taxon>
        <taxon>eudicotyledons</taxon>
        <taxon>Gunneridae</taxon>
        <taxon>Pentapetalae</taxon>
        <taxon>asterids</taxon>
        <taxon>Ericales</taxon>
        <taxon>Theaceae</taxon>
        <taxon>Camellia</taxon>
    </lineage>
</organism>
<evidence type="ECO:0000313" key="2">
    <source>
        <dbReference type="Proteomes" id="UP001060215"/>
    </source>
</evidence>
<proteinExistence type="predicted"/>
<reference evidence="1 2" key="1">
    <citation type="journal article" date="2022" name="Plant J.">
        <title>Chromosome-level genome of Camellia lanceoleosa provides a valuable resource for understanding genome evolution and self-incompatibility.</title>
        <authorList>
            <person name="Gong W."/>
            <person name="Xiao S."/>
            <person name="Wang L."/>
            <person name="Liao Z."/>
            <person name="Chang Y."/>
            <person name="Mo W."/>
            <person name="Hu G."/>
            <person name="Li W."/>
            <person name="Zhao G."/>
            <person name="Zhu H."/>
            <person name="Hu X."/>
            <person name="Ji K."/>
            <person name="Xiang X."/>
            <person name="Song Q."/>
            <person name="Yuan D."/>
            <person name="Jin S."/>
            <person name="Zhang L."/>
        </authorList>
    </citation>
    <scope>NUCLEOTIDE SEQUENCE [LARGE SCALE GENOMIC DNA]</scope>
    <source>
        <strain evidence="1">SQ_2022a</strain>
    </source>
</reference>
<protein>
    <submittedName>
        <fullName evidence="1">Protein MEI2-like 4</fullName>
    </submittedName>
</protein>